<sequence length="99" mass="11419">MFVVVIFKVNSSDLPYIRFSKQTPVDAAKAKKGDQKHRFQNCRSFISYLCAYNRRIICENLLTVKVTTLFPDGRCRKTLWWEGGRGGLSMWVVAEAPMK</sequence>
<dbReference type="Proteomes" id="UP001054945">
    <property type="component" value="Unassembled WGS sequence"/>
</dbReference>
<accession>A0AAV4UIW0</accession>
<dbReference type="AlphaFoldDB" id="A0AAV4UIW0"/>
<protein>
    <submittedName>
        <fullName evidence="1">Uncharacterized protein</fullName>
    </submittedName>
</protein>
<gene>
    <name evidence="1" type="ORF">CEXT_699941</name>
</gene>
<keyword evidence="2" id="KW-1185">Reference proteome</keyword>
<organism evidence="1 2">
    <name type="scientific">Caerostris extrusa</name>
    <name type="common">Bark spider</name>
    <name type="synonym">Caerostris bankana</name>
    <dbReference type="NCBI Taxonomy" id="172846"/>
    <lineage>
        <taxon>Eukaryota</taxon>
        <taxon>Metazoa</taxon>
        <taxon>Ecdysozoa</taxon>
        <taxon>Arthropoda</taxon>
        <taxon>Chelicerata</taxon>
        <taxon>Arachnida</taxon>
        <taxon>Araneae</taxon>
        <taxon>Araneomorphae</taxon>
        <taxon>Entelegynae</taxon>
        <taxon>Araneoidea</taxon>
        <taxon>Araneidae</taxon>
        <taxon>Caerostris</taxon>
    </lineage>
</organism>
<evidence type="ECO:0000313" key="1">
    <source>
        <dbReference type="EMBL" id="GIY57644.1"/>
    </source>
</evidence>
<proteinExistence type="predicted"/>
<evidence type="ECO:0000313" key="2">
    <source>
        <dbReference type="Proteomes" id="UP001054945"/>
    </source>
</evidence>
<dbReference type="EMBL" id="BPLR01012937">
    <property type="protein sequence ID" value="GIY57644.1"/>
    <property type="molecule type" value="Genomic_DNA"/>
</dbReference>
<reference evidence="1 2" key="1">
    <citation type="submission" date="2021-06" db="EMBL/GenBank/DDBJ databases">
        <title>Caerostris extrusa draft genome.</title>
        <authorList>
            <person name="Kono N."/>
            <person name="Arakawa K."/>
        </authorList>
    </citation>
    <scope>NUCLEOTIDE SEQUENCE [LARGE SCALE GENOMIC DNA]</scope>
</reference>
<name>A0AAV4UIW0_CAEEX</name>
<comment type="caution">
    <text evidence="1">The sequence shown here is derived from an EMBL/GenBank/DDBJ whole genome shotgun (WGS) entry which is preliminary data.</text>
</comment>